<organism evidence="4 5">
    <name type="scientific">Tritrichomonas foetus</name>
    <dbReference type="NCBI Taxonomy" id="1144522"/>
    <lineage>
        <taxon>Eukaryota</taxon>
        <taxon>Metamonada</taxon>
        <taxon>Parabasalia</taxon>
        <taxon>Tritrichomonadida</taxon>
        <taxon>Tritrichomonadidae</taxon>
        <taxon>Tritrichomonas</taxon>
    </lineage>
</organism>
<dbReference type="OrthoDB" id="270970at2759"/>
<dbReference type="InterPro" id="IPR035892">
    <property type="entry name" value="C2_domain_sf"/>
</dbReference>
<dbReference type="PANTHER" id="PTHR45911">
    <property type="entry name" value="C2 DOMAIN-CONTAINING PROTEIN"/>
    <property type="match status" value="1"/>
</dbReference>
<dbReference type="Proteomes" id="UP000179807">
    <property type="component" value="Unassembled WGS sequence"/>
</dbReference>
<sequence>MGCGESLPTVSVKIIEAKNVPKMDLIGKSDPYVVASVISVNETKKTKSINNTDKPKWDEILTLHYRDQQNDKIKFVMYDEDNVSDDDPIATLEVHLNTIDIEKGIDQWYKMDTVKGVKDKKGIKIHLAIHF</sequence>
<dbReference type="Gene3D" id="2.60.40.150">
    <property type="entry name" value="C2 domain"/>
    <property type="match status" value="1"/>
</dbReference>
<dbReference type="SUPFAM" id="SSF49562">
    <property type="entry name" value="C2 domain (Calcium/lipid-binding domain, CaLB)"/>
    <property type="match status" value="1"/>
</dbReference>
<proteinExistence type="predicted"/>
<dbReference type="GO" id="GO:0005509">
    <property type="term" value="F:calcium ion binding"/>
    <property type="evidence" value="ECO:0007669"/>
    <property type="project" value="TreeGrafter"/>
</dbReference>
<keyword evidence="5" id="KW-1185">Reference proteome</keyword>
<evidence type="ECO:0000256" key="2">
    <source>
        <dbReference type="ARBA" id="ARBA00022837"/>
    </source>
</evidence>
<evidence type="ECO:0000256" key="1">
    <source>
        <dbReference type="ARBA" id="ARBA00022723"/>
    </source>
</evidence>
<keyword evidence="1" id="KW-0479">Metal-binding</keyword>
<evidence type="ECO:0000313" key="4">
    <source>
        <dbReference type="EMBL" id="OHT15908.1"/>
    </source>
</evidence>
<gene>
    <name evidence="4" type="ORF">TRFO_42204</name>
</gene>
<dbReference type="InterPro" id="IPR000008">
    <property type="entry name" value="C2_dom"/>
</dbReference>
<reference evidence="4" key="1">
    <citation type="submission" date="2016-10" db="EMBL/GenBank/DDBJ databases">
        <authorList>
            <person name="Benchimol M."/>
            <person name="Almeida L.G."/>
            <person name="Vasconcelos A.T."/>
            <person name="Perreira-Neves A."/>
            <person name="Rosa I.A."/>
            <person name="Tasca T."/>
            <person name="Bogo M.R."/>
            <person name="de Souza W."/>
        </authorList>
    </citation>
    <scope>NUCLEOTIDE SEQUENCE [LARGE SCALE GENOMIC DNA]</scope>
    <source>
        <strain evidence="4">K</strain>
    </source>
</reference>
<dbReference type="PROSITE" id="PS50004">
    <property type="entry name" value="C2"/>
    <property type="match status" value="1"/>
</dbReference>
<dbReference type="PANTHER" id="PTHR45911:SF4">
    <property type="entry name" value="MULTIPLE C2 AND TRANSMEMBRANE DOMAIN-CONTAINING PROTEIN"/>
    <property type="match status" value="1"/>
</dbReference>
<dbReference type="GO" id="GO:0016020">
    <property type="term" value="C:membrane"/>
    <property type="evidence" value="ECO:0007669"/>
    <property type="project" value="TreeGrafter"/>
</dbReference>
<dbReference type="CDD" id="cd00030">
    <property type="entry name" value="C2"/>
    <property type="match status" value="1"/>
</dbReference>
<dbReference type="Pfam" id="PF00168">
    <property type="entry name" value="C2"/>
    <property type="match status" value="1"/>
</dbReference>
<dbReference type="GeneID" id="94848899"/>
<evidence type="ECO:0000259" key="3">
    <source>
        <dbReference type="PROSITE" id="PS50004"/>
    </source>
</evidence>
<dbReference type="VEuPathDB" id="TrichDB:TRFO_42204"/>
<dbReference type="RefSeq" id="XP_068369044.1">
    <property type="nucleotide sequence ID" value="XM_068514195.1"/>
</dbReference>
<protein>
    <submittedName>
        <fullName evidence="4">C2 domain containing protein</fullName>
    </submittedName>
</protein>
<dbReference type="EMBL" id="MLAK01000172">
    <property type="protein sequence ID" value="OHT15908.1"/>
    <property type="molecule type" value="Genomic_DNA"/>
</dbReference>
<accession>A0A1J4L1R1</accession>
<name>A0A1J4L1R1_9EUKA</name>
<comment type="caution">
    <text evidence="4">The sequence shown here is derived from an EMBL/GenBank/DDBJ whole genome shotgun (WGS) entry which is preliminary data.</text>
</comment>
<feature type="domain" description="C2" evidence="3">
    <location>
        <begin position="1"/>
        <end position="109"/>
    </location>
</feature>
<dbReference type="SMART" id="SM00239">
    <property type="entry name" value="C2"/>
    <property type="match status" value="1"/>
</dbReference>
<evidence type="ECO:0000313" key="5">
    <source>
        <dbReference type="Proteomes" id="UP000179807"/>
    </source>
</evidence>
<dbReference type="AlphaFoldDB" id="A0A1J4L1R1"/>
<keyword evidence="2" id="KW-0106">Calcium</keyword>